<organism evidence="1">
    <name type="scientific">marine metagenome</name>
    <dbReference type="NCBI Taxonomy" id="408172"/>
    <lineage>
        <taxon>unclassified sequences</taxon>
        <taxon>metagenomes</taxon>
        <taxon>ecological metagenomes</taxon>
    </lineage>
</organism>
<evidence type="ECO:0000313" key="1">
    <source>
        <dbReference type="EMBL" id="SVD19687.1"/>
    </source>
</evidence>
<feature type="non-terminal residue" evidence="1">
    <location>
        <position position="1"/>
    </location>
</feature>
<dbReference type="AlphaFoldDB" id="A0A382TDY2"/>
<dbReference type="EMBL" id="UINC01135502">
    <property type="protein sequence ID" value="SVD19687.1"/>
    <property type="molecule type" value="Genomic_DNA"/>
</dbReference>
<protein>
    <submittedName>
        <fullName evidence="1">Uncharacterized protein</fullName>
    </submittedName>
</protein>
<gene>
    <name evidence="1" type="ORF">METZ01_LOCUS372541</name>
</gene>
<sequence length="23" mass="2784">VDIEPSKRLLRDIWEWENTLAAE</sequence>
<proteinExistence type="predicted"/>
<accession>A0A382TDY2</accession>
<reference evidence="1" key="1">
    <citation type="submission" date="2018-05" db="EMBL/GenBank/DDBJ databases">
        <authorList>
            <person name="Lanie J.A."/>
            <person name="Ng W.-L."/>
            <person name="Kazmierczak K.M."/>
            <person name="Andrzejewski T.M."/>
            <person name="Davidsen T.M."/>
            <person name="Wayne K.J."/>
            <person name="Tettelin H."/>
            <person name="Glass J.I."/>
            <person name="Rusch D."/>
            <person name="Podicherti R."/>
            <person name="Tsui H.-C.T."/>
            <person name="Winkler M.E."/>
        </authorList>
    </citation>
    <scope>NUCLEOTIDE SEQUENCE</scope>
</reference>
<name>A0A382TDY2_9ZZZZ</name>